<dbReference type="InterPro" id="IPR036237">
    <property type="entry name" value="Xyl_isomerase-like_sf"/>
</dbReference>
<dbReference type="Pfam" id="PF01261">
    <property type="entry name" value="AP_endonuc_2"/>
    <property type="match status" value="1"/>
</dbReference>
<keyword evidence="3" id="KW-1185">Reference proteome</keyword>
<feature type="non-terminal residue" evidence="2">
    <location>
        <position position="212"/>
    </location>
</feature>
<dbReference type="EMBL" id="JAHZIK010001216">
    <property type="protein sequence ID" value="MBW7458492.1"/>
    <property type="molecule type" value="Genomic_DNA"/>
</dbReference>
<evidence type="ECO:0000259" key="1">
    <source>
        <dbReference type="Pfam" id="PF01261"/>
    </source>
</evidence>
<reference evidence="2 3" key="1">
    <citation type="submission" date="2021-07" db="EMBL/GenBank/DDBJ databases">
        <title>Paenibacillus radiodurans sp. nov., isolated from the southeastern edge of Tengger Desert.</title>
        <authorList>
            <person name="Zhang G."/>
        </authorList>
    </citation>
    <scope>NUCLEOTIDE SEQUENCE [LARGE SCALE GENOMIC DNA]</scope>
    <source>
        <strain evidence="2 3">CCM 7311</strain>
    </source>
</reference>
<dbReference type="Proteomes" id="UP001519887">
    <property type="component" value="Unassembled WGS sequence"/>
</dbReference>
<dbReference type="SUPFAM" id="SSF51658">
    <property type="entry name" value="Xylose isomerase-like"/>
    <property type="match status" value="1"/>
</dbReference>
<proteinExistence type="predicted"/>
<accession>A0ABS7CC46</accession>
<dbReference type="InterPro" id="IPR013022">
    <property type="entry name" value="Xyl_isomerase-like_TIM-brl"/>
</dbReference>
<comment type="caution">
    <text evidence="2">The sequence shown here is derived from an EMBL/GenBank/DDBJ whole genome shotgun (WGS) entry which is preliminary data.</text>
</comment>
<feature type="domain" description="Xylose isomerase-like TIM barrel" evidence="1">
    <location>
        <begin position="31"/>
        <end position="201"/>
    </location>
</feature>
<gene>
    <name evidence="2" type="ORF">K0U00_31070</name>
</gene>
<evidence type="ECO:0000313" key="3">
    <source>
        <dbReference type="Proteomes" id="UP001519887"/>
    </source>
</evidence>
<dbReference type="InterPro" id="IPR050312">
    <property type="entry name" value="IolE/XylAMocC-like"/>
</dbReference>
<dbReference type="PANTHER" id="PTHR12110:SF53">
    <property type="entry name" value="BLR5974 PROTEIN"/>
    <property type="match status" value="1"/>
</dbReference>
<dbReference type="Gene3D" id="3.20.20.150">
    <property type="entry name" value="Divalent-metal-dependent TIM barrel enzymes"/>
    <property type="match status" value="1"/>
</dbReference>
<evidence type="ECO:0000313" key="2">
    <source>
        <dbReference type="EMBL" id="MBW7458492.1"/>
    </source>
</evidence>
<dbReference type="PANTHER" id="PTHR12110">
    <property type="entry name" value="HYDROXYPYRUVATE ISOMERASE"/>
    <property type="match status" value="1"/>
</dbReference>
<sequence length="212" mass="23103">MRVGLSMFGTTYAMGLHPRSGRSPLTPGQLLDQAENCGLRGVELPPYLLEGADLSAIAKRARRSDMYITIASGGYDPSKLSEIFDLSVKLGAATVRTVVGGAKIGGDRREMAGKWKPFLQNVLSGLEAATRMAEEKGVVLAVENHQDLASEELIWLCERIASPHFGITLDTGNPLATAEVPVDFAEKILPYIKHVHLKDYRCFLSSEGYRLV</sequence>
<name>A0ABS7CC46_9BACL</name>
<dbReference type="GO" id="GO:0016853">
    <property type="term" value="F:isomerase activity"/>
    <property type="evidence" value="ECO:0007669"/>
    <property type="project" value="UniProtKB-KW"/>
</dbReference>
<organism evidence="2 3">
    <name type="scientific">Paenibacillus sepulcri</name>
    <dbReference type="NCBI Taxonomy" id="359917"/>
    <lineage>
        <taxon>Bacteria</taxon>
        <taxon>Bacillati</taxon>
        <taxon>Bacillota</taxon>
        <taxon>Bacilli</taxon>
        <taxon>Bacillales</taxon>
        <taxon>Paenibacillaceae</taxon>
        <taxon>Paenibacillus</taxon>
    </lineage>
</organism>
<protein>
    <submittedName>
        <fullName evidence="2">Sugar phosphate isomerase/epimerase</fullName>
    </submittedName>
</protein>
<keyword evidence="2" id="KW-0413">Isomerase</keyword>